<sequence length="110" mass="12014">MQAPQIPTHHIAAMLPPAWGHTISYMHAATQMLATEPGLVITIVQHNLIVPKMKVELKGSHDNLKARLRIIGVGDAECVQCPVVDPLCLCTNDTGILIAFDFVAWISDHL</sequence>
<dbReference type="AlphaFoldDB" id="A0AAD6ZJB2"/>
<name>A0AAD6ZJB2_9AGAR</name>
<keyword evidence="2" id="KW-1185">Reference proteome</keyword>
<dbReference type="Proteomes" id="UP001218218">
    <property type="component" value="Unassembled WGS sequence"/>
</dbReference>
<protein>
    <submittedName>
        <fullName evidence="1">Uncharacterized protein</fullName>
    </submittedName>
</protein>
<dbReference type="EMBL" id="JARIHO010000044">
    <property type="protein sequence ID" value="KAJ7325407.1"/>
    <property type="molecule type" value="Genomic_DNA"/>
</dbReference>
<proteinExistence type="predicted"/>
<gene>
    <name evidence="1" type="ORF">DFH08DRAFT_968639</name>
</gene>
<organism evidence="1 2">
    <name type="scientific">Mycena albidolilacea</name>
    <dbReference type="NCBI Taxonomy" id="1033008"/>
    <lineage>
        <taxon>Eukaryota</taxon>
        <taxon>Fungi</taxon>
        <taxon>Dikarya</taxon>
        <taxon>Basidiomycota</taxon>
        <taxon>Agaricomycotina</taxon>
        <taxon>Agaricomycetes</taxon>
        <taxon>Agaricomycetidae</taxon>
        <taxon>Agaricales</taxon>
        <taxon>Marasmiineae</taxon>
        <taxon>Mycenaceae</taxon>
        <taxon>Mycena</taxon>
    </lineage>
</organism>
<evidence type="ECO:0000313" key="2">
    <source>
        <dbReference type="Proteomes" id="UP001218218"/>
    </source>
</evidence>
<accession>A0AAD6ZJB2</accession>
<evidence type="ECO:0000313" key="1">
    <source>
        <dbReference type="EMBL" id="KAJ7325407.1"/>
    </source>
</evidence>
<comment type="caution">
    <text evidence="1">The sequence shown here is derived from an EMBL/GenBank/DDBJ whole genome shotgun (WGS) entry which is preliminary data.</text>
</comment>
<reference evidence="1" key="1">
    <citation type="submission" date="2023-03" db="EMBL/GenBank/DDBJ databases">
        <title>Massive genome expansion in bonnet fungi (Mycena s.s.) driven by repeated elements and novel gene families across ecological guilds.</title>
        <authorList>
            <consortium name="Lawrence Berkeley National Laboratory"/>
            <person name="Harder C.B."/>
            <person name="Miyauchi S."/>
            <person name="Viragh M."/>
            <person name="Kuo A."/>
            <person name="Thoen E."/>
            <person name="Andreopoulos B."/>
            <person name="Lu D."/>
            <person name="Skrede I."/>
            <person name="Drula E."/>
            <person name="Henrissat B."/>
            <person name="Morin E."/>
            <person name="Kohler A."/>
            <person name="Barry K."/>
            <person name="LaButti K."/>
            <person name="Morin E."/>
            <person name="Salamov A."/>
            <person name="Lipzen A."/>
            <person name="Mereny Z."/>
            <person name="Hegedus B."/>
            <person name="Baldrian P."/>
            <person name="Stursova M."/>
            <person name="Weitz H."/>
            <person name="Taylor A."/>
            <person name="Grigoriev I.V."/>
            <person name="Nagy L.G."/>
            <person name="Martin F."/>
            <person name="Kauserud H."/>
        </authorList>
    </citation>
    <scope>NUCLEOTIDE SEQUENCE</scope>
    <source>
        <strain evidence="1">CBHHK002</strain>
    </source>
</reference>